<evidence type="ECO:0000256" key="1">
    <source>
        <dbReference type="SAM" id="MobiDB-lite"/>
    </source>
</evidence>
<reference evidence="2" key="1">
    <citation type="submission" date="2020-05" db="EMBL/GenBank/DDBJ databases">
        <authorList>
            <person name="Chiriac C."/>
            <person name="Salcher M."/>
            <person name="Ghai R."/>
            <person name="Kavagutti S V."/>
        </authorList>
    </citation>
    <scope>NUCLEOTIDE SEQUENCE</scope>
</reference>
<feature type="compositionally biased region" description="Pro residues" evidence="1">
    <location>
        <begin position="47"/>
        <end position="79"/>
    </location>
</feature>
<feature type="region of interest" description="Disordered" evidence="1">
    <location>
        <begin position="37"/>
        <end position="99"/>
    </location>
</feature>
<dbReference type="AlphaFoldDB" id="A0A6J6UBE1"/>
<dbReference type="EMBL" id="CAEZZI010000052">
    <property type="protein sequence ID" value="CAB4755759.1"/>
    <property type="molecule type" value="Genomic_DNA"/>
</dbReference>
<evidence type="ECO:0000313" key="2">
    <source>
        <dbReference type="EMBL" id="CAB4755759.1"/>
    </source>
</evidence>
<gene>
    <name evidence="2" type="ORF">UFOPK2842_00654</name>
</gene>
<organism evidence="2">
    <name type="scientific">freshwater metagenome</name>
    <dbReference type="NCBI Taxonomy" id="449393"/>
    <lineage>
        <taxon>unclassified sequences</taxon>
        <taxon>metagenomes</taxon>
        <taxon>ecological metagenomes</taxon>
    </lineage>
</organism>
<name>A0A6J6UBE1_9ZZZZ</name>
<protein>
    <submittedName>
        <fullName evidence="2">Unannotated protein</fullName>
    </submittedName>
</protein>
<proteinExistence type="predicted"/>
<sequence>MQAKVSRTWVAAFVFALSALFIGQSLADDAIPPIEDPIVAPDVATPTPDPTPVVDPTPTTDPTPGVDPTPTPEPTPAVDPTPSDSATPSPTPTKEAPHAIANQKMFVRVASAVRADPRAQSVLITPIDLSTPSFVLACISSSGASLDISDKDAANNLEPKTLIGDLTNYIRITGSSDDVTALINSGNGLRAESLSGAIVNQHVLFRFVAVSEPTLDTKLCNQGNPSNNRIINVVPFGIDIDMKKADVRLVK</sequence>
<accession>A0A6J6UBE1</accession>